<dbReference type="EMBL" id="FNJI01000106">
    <property type="protein sequence ID" value="SDP86132.1"/>
    <property type="molecule type" value="Genomic_DNA"/>
</dbReference>
<organism evidence="1 2">
    <name type="scientific">Desulforhopalus singaporensis</name>
    <dbReference type="NCBI Taxonomy" id="91360"/>
    <lineage>
        <taxon>Bacteria</taxon>
        <taxon>Pseudomonadati</taxon>
        <taxon>Thermodesulfobacteriota</taxon>
        <taxon>Desulfobulbia</taxon>
        <taxon>Desulfobulbales</taxon>
        <taxon>Desulfocapsaceae</taxon>
        <taxon>Desulforhopalus</taxon>
    </lineage>
</organism>
<sequence length="93" mass="10281">MIIFLSIILTILGSLIILIGLYYFGFEGIIEPNQIGHKFTNQDKIELIGGLVCIYIGLLGVVLGMVAANIRGIVSRKKIEVETFIPFNEAQNE</sequence>
<dbReference type="STRING" id="91360.SAMN05660330_04434"/>
<dbReference type="RefSeq" id="WP_092226430.1">
    <property type="nucleotide sequence ID" value="NZ_FNJI01000106.1"/>
</dbReference>
<evidence type="ECO:0000313" key="2">
    <source>
        <dbReference type="Proteomes" id="UP000199073"/>
    </source>
</evidence>
<name>A0A1H0W5V6_9BACT</name>
<reference evidence="1 2" key="1">
    <citation type="submission" date="2016-10" db="EMBL/GenBank/DDBJ databases">
        <authorList>
            <person name="de Groot N.N."/>
        </authorList>
    </citation>
    <scope>NUCLEOTIDE SEQUENCE [LARGE SCALE GENOMIC DNA]</scope>
    <source>
        <strain evidence="1 2">DSM 12130</strain>
    </source>
</reference>
<keyword evidence="2" id="KW-1185">Reference proteome</keyword>
<dbReference type="AlphaFoldDB" id="A0A1H0W5V6"/>
<evidence type="ECO:0000313" key="1">
    <source>
        <dbReference type="EMBL" id="SDP86132.1"/>
    </source>
</evidence>
<accession>A0A1H0W5V6</accession>
<dbReference type="Proteomes" id="UP000199073">
    <property type="component" value="Unassembled WGS sequence"/>
</dbReference>
<protein>
    <submittedName>
        <fullName evidence="1">Uncharacterized protein</fullName>
    </submittedName>
</protein>
<gene>
    <name evidence="1" type="ORF">SAMN05660330_04434</name>
</gene>
<proteinExistence type="predicted"/>